<evidence type="ECO:0000313" key="2">
    <source>
        <dbReference type="Proteomes" id="UP000070578"/>
    </source>
</evidence>
<gene>
    <name evidence="1" type="ORF">AWT59_2546</name>
</gene>
<proteinExistence type="predicted"/>
<dbReference type="EMBL" id="LSLI01000082">
    <property type="protein sequence ID" value="KXS31315.1"/>
    <property type="molecule type" value="Genomic_DNA"/>
</dbReference>
<reference evidence="1 2" key="2">
    <citation type="submission" date="2016-03" db="EMBL/GenBank/DDBJ databases">
        <title>New uncultured bacterium of the family Gallionellaceae from acid mine drainage: description and reconstruction of genome based on metagenomic analysis of microbial community.</title>
        <authorList>
            <person name="Kadnikov V."/>
            <person name="Ivasenko D."/>
            <person name="Beletsky A."/>
            <person name="Mardanov A."/>
            <person name="Danilova E."/>
            <person name="Pimenov N."/>
            <person name="Karnachuk O."/>
            <person name="Ravin N."/>
        </authorList>
    </citation>
    <scope>NUCLEOTIDE SEQUENCE [LARGE SCALE GENOMIC DNA]</scope>
    <source>
        <strain evidence="1">ShG14-8</strain>
    </source>
</reference>
<evidence type="ECO:0000313" key="1">
    <source>
        <dbReference type="EMBL" id="KXS31315.1"/>
    </source>
</evidence>
<name>A0A139BRJ2_9PROT</name>
<feature type="non-terminal residue" evidence="1">
    <location>
        <position position="1"/>
    </location>
</feature>
<reference evidence="1 2" key="1">
    <citation type="submission" date="2016-02" db="EMBL/GenBank/DDBJ databases">
        <authorList>
            <person name="Wen L."/>
            <person name="He K."/>
            <person name="Yang H."/>
        </authorList>
    </citation>
    <scope>NUCLEOTIDE SEQUENCE [LARGE SCALE GENOMIC DNA]</scope>
    <source>
        <strain evidence="1">ShG14-8</strain>
    </source>
</reference>
<comment type="caution">
    <text evidence="1">The sequence shown here is derived from an EMBL/GenBank/DDBJ whole genome shotgun (WGS) entry which is preliminary data.</text>
</comment>
<accession>A0A139BRJ2</accession>
<protein>
    <submittedName>
        <fullName evidence="1">Uncharacterized protein</fullName>
    </submittedName>
</protein>
<organism evidence="1 2">
    <name type="scientific">Candidatus Gallionella acididurans</name>
    <dbReference type="NCBI Taxonomy" id="1796491"/>
    <lineage>
        <taxon>Bacteria</taxon>
        <taxon>Pseudomonadati</taxon>
        <taxon>Pseudomonadota</taxon>
        <taxon>Betaproteobacteria</taxon>
        <taxon>Nitrosomonadales</taxon>
        <taxon>Gallionellaceae</taxon>
        <taxon>Gallionella</taxon>
    </lineage>
</organism>
<dbReference type="AlphaFoldDB" id="A0A139BRJ2"/>
<dbReference type="Proteomes" id="UP000070578">
    <property type="component" value="Unassembled WGS sequence"/>
</dbReference>
<sequence>SSGYRFLASWAKLTKVFPCRRTLSKGMKICNTGTVDNRSREKIFQPGDTCTEPGI</sequence>